<feature type="compositionally biased region" description="Basic and acidic residues" evidence="1">
    <location>
        <begin position="21"/>
        <end position="36"/>
    </location>
</feature>
<dbReference type="GO" id="GO:0005886">
    <property type="term" value="C:plasma membrane"/>
    <property type="evidence" value="ECO:0007669"/>
    <property type="project" value="TreeGrafter"/>
</dbReference>
<dbReference type="OMA" id="RKVENTH"/>
<dbReference type="RefSeq" id="XP_018019321.1">
    <property type="nucleotide sequence ID" value="XM_018163832.1"/>
</dbReference>
<dbReference type="Pfam" id="PF16972">
    <property type="entry name" value="TipE"/>
    <property type="match status" value="1"/>
</dbReference>
<dbReference type="KEGG" id="hazt:108675805"/>
<evidence type="ECO:0000256" key="2">
    <source>
        <dbReference type="SAM" id="Phobius"/>
    </source>
</evidence>
<keyword evidence="2" id="KW-0812">Transmembrane</keyword>
<evidence type="ECO:0000313" key="4">
    <source>
        <dbReference type="RefSeq" id="XP_018019321.1"/>
    </source>
</evidence>
<reference evidence="4" key="1">
    <citation type="submission" date="2025-08" db="UniProtKB">
        <authorList>
            <consortium name="RefSeq"/>
        </authorList>
    </citation>
    <scope>IDENTIFICATION</scope>
    <source>
        <tissue evidence="4">Whole organism</tissue>
    </source>
</reference>
<name>A0A8B7P2R3_HYAAZ</name>
<feature type="compositionally biased region" description="Polar residues" evidence="1">
    <location>
        <begin position="1"/>
        <end position="16"/>
    </location>
</feature>
<sequence>MLVPTQQILKGGSSPNPVVENDPRRPQTSRDRERLDAGRRALKELLKKREEKKKKKRSCSDILRLYTTIIGGLLVIGGLMVLMFLVPMTIDPAVATLTFEINPEPSICMTVSHKTILGLSNTSWCSCTEGCTSDIFRCYQIMVAYKKSAGSSSKRRARSIASGLNNSQSEYKITENEMKFISTHTTASTLQKKESPIDLQLTNFTTDIDEDLRRNEFKSPTEIVMEVGEEIKNEYYPYDDITDEDLSQIEVLENFPDYIADDLTDPYSNDLSLDRRRRSLDLSDWDVTNASLFINVKGCGYPPDVNCTIFEIKYSKLGRRFYCHFSQLNPYLVLDEYDPDAATLDLYYSIGVPFAGMIGGSILMCLMQMPYKKIIKRLRRRKVENTHK</sequence>
<accession>A0A8B7P2R3</accession>
<dbReference type="Proteomes" id="UP000694843">
    <property type="component" value="Unplaced"/>
</dbReference>
<protein>
    <submittedName>
        <fullName evidence="4">Protein tipE</fullName>
    </submittedName>
</protein>
<dbReference type="GeneID" id="108675805"/>
<keyword evidence="3" id="KW-1185">Reference proteome</keyword>
<evidence type="ECO:0000256" key="1">
    <source>
        <dbReference type="SAM" id="MobiDB-lite"/>
    </source>
</evidence>
<organism evidence="3 4">
    <name type="scientific">Hyalella azteca</name>
    <name type="common">Amphipod</name>
    <dbReference type="NCBI Taxonomy" id="294128"/>
    <lineage>
        <taxon>Eukaryota</taxon>
        <taxon>Metazoa</taxon>
        <taxon>Ecdysozoa</taxon>
        <taxon>Arthropoda</taxon>
        <taxon>Crustacea</taxon>
        <taxon>Multicrustacea</taxon>
        <taxon>Malacostraca</taxon>
        <taxon>Eumalacostraca</taxon>
        <taxon>Peracarida</taxon>
        <taxon>Amphipoda</taxon>
        <taxon>Senticaudata</taxon>
        <taxon>Talitrida</taxon>
        <taxon>Talitroidea</taxon>
        <taxon>Hyalellidae</taxon>
        <taxon>Hyalella</taxon>
    </lineage>
</organism>
<keyword evidence="2" id="KW-1133">Transmembrane helix</keyword>
<feature type="transmembrane region" description="Helical" evidence="2">
    <location>
        <begin position="62"/>
        <end position="86"/>
    </location>
</feature>
<feature type="region of interest" description="Disordered" evidence="1">
    <location>
        <begin position="1"/>
        <end position="36"/>
    </location>
</feature>
<evidence type="ECO:0000313" key="3">
    <source>
        <dbReference type="Proteomes" id="UP000694843"/>
    </source>
</evidence>
<proteinExistence type="predicted"/>
<dbReference type="InterPro" id="IPR031578">
    <property type="entry name" value="TipE"/>
</dbReference>
<dbReference type="PANTHER" id="PTHR12335:SF4">
    <property type="entry name" value="TIPE HOMOLOG 1, ISOFORM B"/>
    <property type="match status" value="1"/>
</dbReference>
<dbReference type="GO" id="GO:0002028">
    <property type="term" value="P:regulation of sodium ion transport"/>
    <property type="evidence" value="ECO:0007669"/>
    <property type="project" value="TreeGrafter"/>
</dbReference>
<gene>
    <name evidence="4" type="primary">LOC108675805</name>
</gene>
<dbReference type="AlphaFoldDB" id="A0A8B7P2R3"/>
<dbReference type="OrthoDB" id="8175770at2759"/>
<dbReference type="GO" id="GO:0017080">
    <property type="term" value="F:sodium channel regulator activity"/>
    <property type="evidence" value="ECO:0007669"/>
    <property type="project" value="TreeGrafter"/>
</dbReference>
<dbReference type="PANTHER" id="PTHR12335">
    <property type="entry name" value="TIPE PROTEIN TEMPERATURE-INDUCED PARALYTIC E"/>
    <property type="match status" value="1"/>
</dbReference>
<feature type="transmembrane region" description="Helical" evidence="2">
    <location>
        <begin position="346"/>
        <end position="371"/>
    </location>
</feature>
<keyword evidence="2" id="KW-0472">Membrane</keyword>